<evidence type="ECO:0000259" key="5">
    <source>
        <dbReference type="PROSITE" id="PS50026"/>
    </source>
</evidence>
<feature type="disulfide bond" evidence="2">
    <location>
        <begin position="213"/>
        <end position="230"/>
    </location>
</feature>
<dbReference type="Gene3D" id="2.60.120.200">
    <property type="match status" value="1"/>
</dbReference>
<evidence type="ECO:0000259" key="4">
    <source>
        <dbReference type="PROSITE" id="PS50025"/>
    </source>
</evidence>
<dbReference type="PANTHER" id="PTHR15036">
    <property type="entry name" value="PIKACHURIN-LIKE PROTEIN"/>
    <property type="match status" value="1"/>
</dbReference>
<keyword evidence="7" id="KW-1185">Reference proteome</keyword>
<dbReference type="InterPro" id="IPR001791">
    <property type="entry name" value="Laminin_G"/>
</dbReference>
<dbReference type="GO" id="GO:0016020">
    <property type="term" value="C:membrane"/>
    <property type="evidence" value="ECO:0007669"/>
    <property type="project" value="UniProtKB-SubCell"/>
</dbReference>
<evidence type="ECO:0000256" key="3">
    <source>
        <dbReference type="SAM" id="SignalP"/>
    </source>
</evidence>
<proteinExistence type="predicted"/>
<dbReference type="InterPro" id="IPR013320">
    <property type="entry name" value="ConA-like_dom_sf"/>
</dbReference>
<dbReference type="PANTHER" id="PTHR15036:SF49">
    <property type="entry name" value="AXOTACTIN"/>
    <property type="match status" value="1"/>
</dbReference>
<keyword evidence="1 2" id="KW-1015">Disulfide bond</keyword>
<organism evidence="6 7">
    <name type="scientific">Pocillopora meandrina</name>
    <dbReference type="NCBI Taxonomy" id="46732"/>
    <lineage>
        <taxon>Eukaryota</taxon>
        <taxon>Metazoa</taxon>
        <taxon>Cnidaria</taxon>
        <taxon>Anthozoa</taxon>
        <taxon>Hexacorallia</taxon>
        <taxon>Scleractinia</taxon>
        <taxon>Astrocoeniina</taxon>
        <taxon>Pocilloporidae</taxon>
        <taxon>Pocillopora</taxon>
    </lineage>
</organism>
<feature type="signal peptide" evidence="3">
    <location>
        <begin position="1"/>
        <end position="19"/>
    </location>
</feature>
<dbReference type="InterPro" id="IPR000742">
    <property type="entry name" value="EGF"/>
</dbReference>
<dbReference type="PROSITE" id="PS50026">
    <property type="entry name" value="EGF_3"/>
    <property type="match status" value="1"/>
</dbReference>
<dbReference type="EMBL" id="CALNXJ010000012">
    <property type="protein sequence ID" value="CAH3111288.1"/>
    <property type="molecule type" value="Genomic_DNA"/>
</dbReference>
<dbReference type="CDD" id="cd00110">
    <property type="entry name" value="LamG"/>
    <property type="match status" value="1"/>
</dbReference>
<keyword evidence="2" id="KW-0245">EGF-like domain</keyword>
<sequence>MYSCVSLILFGLFAQEIKGEIPSENTSEGAFFAYNTESSYAAFEAWRIPGELSFLFKTNKPTAILAYQGDGNYKFFDLFLVQGKLRARVRFNTCRQRELIVDGNFSDSLWHRVRLTRGNKEVTLTVDGCKTESFPCQFTASDSQDWKILYVGNIPLHTSCSSVYKPFMPVDNFDLRRFQGCIGHVTQTTPEHSPKPLALLHSNLTGANCQSQCSSGGKCDPIGDVTMRECECPGYGNRAVTCRRYLALTKANFSDSAKVSASPLSPSTSLGFSSKITPTVLSKGEMIVKATSSSEISWRSSITRFQSATTHARETPKVEGQHADKAVMRHSHSVPGLFNRSQHLVTTHTSSLPPTVLFPSSAEVPLGSSVNDNTSAVMAKKNSALRSLGSWVFVYFAVTMSVANTLINL</sequence>
<dbReference type="SMART" id="SM00282">
    <property type="entry name" value="LamG"/>
    <property type="match status" value="1"/>
</dbReference>
<dbReference type="AlphaFoldDB" id="A0AAU9WDY5"/>
<comment type="caution">
    <text evidence="2">Lacks conserved residue(s) required for the propagation of feature annotation.</text>
</comment>
<evidence type="ECO:0000313" key="7">
    <source>
        <dbReference type="Proteomes" id="UP001159428"/>
    </source>
</evidence>
<gene>
    <name evidence="6" type="ORF">PMEA_00004028</name>
</gene>
<dbReference type="InterPro" id="IPR050372">
    <property type="entry name" value="Neurexin-related_CASP"/>
</dbReference>
<dbReference type="Pfam" id="PF02210">
    <property type="entry name" value="Laminin_G_2"/>
    <property type="match status" value="1"/>
</dbReference>
<feature type="disulfide bond" evidence="2">
    <location>
        <begin position="209"/>
        <end position="219"/>
    </location>
</feature>
<accession>A0AAU9WDY5</accession>
<protein>
    <submittedName>
        <fullName evidence="6">Uncharacterized protein</fullName>
    </submittedName>
</protein>
<feature type="domain" description="EGF-like" evidence="5">
    <location>
        <begin position="205"/>
        <end position="243"/>
    </location>
</feature>
<reference evidence="6 7" key="1">
    <citation type="submission" date="2022-05" db="EMBL/GenBank/DDBJ databases">
        <authorList>
            <consortium name="Genoscope - CEA"/>
            <person name="William W."/>
        </authorList>
    </citation>
    <scope>NUCLEOTIDE SEQUENCE [LARGE SCALE GENOMIC DNA]</scope>
</reference>
<dbReference type="SUPFAM" id="SSF49899">
    <property type="entry name" value="Concanavalin A-like lectins/glucanases"/>
    <property type="match status" value="1"/>
</dbReference>
<keyword evidence="3" id="KW-0732">Signal</keyword>
<feature type="chain" id="PRO_5043516079" evidence="3">
    <location>
        <begin position="20"/>
        <end position="409"/>
    </location>
</feature>
<name>A0AAU9WDY5_9CNID</name>
<dbReference type="Proteomes" id="UP001159428">
    <property type="component" value="Unassembled WGS sequence"/>
</dbReference>
<evidence type="ECO:0000313" key="6">
    <source>
        <dbReference type="EMBL" id="CAH3111288.1"/>
    </source>
</evidence>
<evidence type="ECO:0000256" key="2">
    <source>
        <dbReference type="PROSITE-ProRule" id="PRU00076"/>
    </source>
</evidence>
<feature type="domain" description="Laminin G" evidence="4">
    <location>
        <begin position="30"/>
        <end position="219"/>
    </location>
</feature>
<dbReference type="PROSITE" id="PS50025">
    <property type="entry name" value="LAM_G_DOMAIN"/>
    <property type="match status" value="1"/>
</dbReference>
<comment type="caution">
    <text evidence="6">The sequence shown here is derived from an EMBL/GenBank/DDBJ whole genome shotgun (WGS) entry which is preliminary data.</text>
</comment>
<evidence type="ECO:0000256" key="1">
    <source>
        <dbReference type="ARBA" id="ARBA00023157"/>
    </source>
</evidence>